<evidence type="ECO:0000313" key="4">
    <source>
        <dbReference type="Proteomes" id="UP000269923"/>
    </source>
</evidence>
<name>A0A3P2A5S9_9NEIS</name>
<accession>A0A3P2A5S9</accession>
<evidence type="ECO:0008006" key="5">
    <source>
        <dbReference type="Google" id="ProtNLM"/>
    </source>
</evidence>
<protein>
    <recommendedName>
        <fullName evidence="5">DUF4124 domain-containing protein</fullName>
    </recommendedName>
</protein>
<gene>
    <name evidence="3" type="ORF">EII21_04070</name>
</gene>
<feature type="signal peptide" evidence="2">
    <location>
        <begin position="1"/>
        <end position="25"/>
    </location>
</feature>
<dbReference type="Proteomes" id="UP000269923">
    <property type="component" value="Unassembled WGS sequence"/>
</dbReference>
<sequence>MKSALFTHTHTLAVCLGCAAVLAHAQTVWKVKGTSIYSDTPPQLRLHNVQTFNPRNGKLSEPIYAKPQLPVKTPAQTEENNAYFDDAAAASAVVSASPTPAPNNTEAAEPVSPQEQNRRNLCQAAQDALARAAAAGNSNLNIQEADVVRHCIAA</sequence>
<evidence type="ECO:0000256" key="1">
    <source>
        <dbReference type="SAM" id="MobiDB-lite"/>
    </source>
</evidence>
<dbReference type="OrthoDB" id="8614117at2"/>
<feature type="chain" id="PRO_5018292866" description="DUF4124 domain-containing protein" evidence="2">
    <location>
        <begin position="26"/>
        <end position="154"/>
    </location>
</feature>
<feature type="region of interest" description="Disordered" evidence="1">
    <location>
        <begin position="93"/>
        <end position="118"/>
    </location>
</feature>
<dbReference type="EMBL" id="RQYC01000004">
    <property type="protein sequence ID" value="RRD90791.1"/>
    <property type="molecule type" value="Genomic_DNA"/>
</dbReference>
<dbReference type="RefSeq" id="WP_124794351.1">
    <property type="nucleotide sequence ID" value="NZ_RQYC01000004.1"/>
</dbReference>
<organism evidence="3 4">
    <name type="scientific">Conchiformibius steedae</name>
    <dbReference type="NCBI Taxonomy" id="153493"/>
    <lineage>
        <taxon>Bacteria</taxon>
        <taxon>Pseudomonadati</taxon>
        <taxon>Pseudomonadota</taxon>
        <taxon>Betaproteobacteria</taxon>
        <taxon>Neisseriales</taxon>
        <taxon>Neisseriaceae</taxon>
        <taxon>Conchiformibius</taxon>
    </lineage>
</organism>
<keyword evidence="2" id="KW-0732">Signal</keyword>
<dbReference type="STRING" id="1121352.GCA_000620925_01018"/>
<dbReference type="AlphaFoldDB" id="A0A3P2A5S9"/>
<evidence type="ECO:0000256" key="2">
    <source>
        <dbReference type="SAM" id="SignalP"/>
    </source>
</evidence>
<keyword evidence="4" id="KW-1185">Reference proteome</keyword>
<proteinExistence type="predicted"/>
<reference evidence="3 4" key="1">
    <citation type="submission" date="2018-11" db="EMBL/GenBank/DDBJ databases">
        <title>Genomes From Bacteria Associated with the Canine Oral Cavity: a Test Case for Automated Genome-Based Taxonomic Assignment.</title>
        <authorList>
            <person name="Coil D.A."/>
            <person name="Jospin G."/>
            <person name="Darling A.E."/>
            <person name="Wallis C."/>
            <person name="Davis I.J."/>
            <person name="Harris S."/>
            <person name="Eisen J.A."/>
            <person name="Holcombe L.J."/>
            <person name="O'Flynn C."/>
        </authorList>
    </citation>
    <scope>NUCLEOTIDE SEQUENCE [LARGE SCALE GENOMIC DNA]</scope>
    <source>
        <strain evidence="3 4">COT-280</strain>
    </source>
</reference>
<comment type="caution">
    <text evidence="3">The sequence shown here is derived from an EMBL/GenBank/DDBJ whole genome shotgun (WGS) entry which is preliminary data.</text>
</comment>
<evidence type="ECO:0000313" key="3">
    <source>
        <dbReference type="EMBL" id="RRD90791.1"/>
    </source>
</evidence>